<dbReference type="Proteomes" id="UP000066624">
    <property type="component" value="Chromosome"/>
</dbReference>
<reference evidence="1 2" key="1">
    <citation type="submission" date="2015-07" db="EMBL/GenBank/DDBJ databases">
        <authorList>
            <person name="Noorani M."/>
        </authorList>
    </citation>
    <scope>NUCLEOTIDE SEQUENCE [LARGE SCALE GENOMIC DNA]</scope>
    <source>
        <strain evidence="1 2">KCTC 42284</strain>
    </source>
</reference>
<dbReference type="EMBL" id="CP012154">
    <property type="protein sequence ID" value="AKS41288.1"/>
    <property type="molecule type" value="Genomic_DNA"/>
</dbReference>
<evidence type="ECO:0000313" key="1">
    <source>
        <dbReference type="EMBL" id="AKS41288.1"/>
    </source>
</evidence>
<dbReference type="RefSeq" id="WP_156200862.1">
    <property type="nucleotide sequence ID" value="NZ_CP012154.1"/>
</dbReference>
<name>A0A0K0XUC7_9GAMM</name>
<evidence type="ECO:0000313" key="2">
    <source>
        <dbReference type="Proteomes" id="UP000066624"/>
    </source>
</evidence>
<dbReference type="AlphaFoldDB" id="A0A0K0XUC7"/>
<accession>A0A0K0XUC7</accession>
<keyword evidence="2" id="KW-1185">Reference proteome</keyword>
<gene>
    <name evidence="1" type="ORF">WM2015_907</name>
</gene>
<dbReference type="KEGG" id="wma:WM2015_907"/>
<sequence length="369" mass="38709">MIARVEGASAAGVWLSRRLGLDPADIRTLLLALQPPVRLPDGTPALLRAYEQRVKHATLFVLAFLILGGGTGLACFEPDTFVTLWWPGCLLLLLALWLSRPAPYGHPGLIMIGIVLIPISGVVAVALGQSQDEIPILGLPLILLSLICLAFGMAEALFAHRVPPGAASAAAVRRHRVSRRIARIVLASYVLAPILALNVQLAEGGVVDEAGFNALFRFGLFLIVASPVTALFCVPLGRSIGDGVLALVTPLAAAVWVLKSGAHFAPSLLLTEAAVIQLLAVYLTIVGGLVRLSLSRGGRRRLAGAAGIYLLLVVGLVLGYGALGLLNDTLLAGQPQRASGVWALQTLVPAALIAAAVIRRGDFDFGFVR</sequence>
<proteinExistence type="predicted"/>
<protein>
    <submittedName>
        <fullName evidence="1">Uncharacterized protein</fullName>
    </submittedName>
</protein>
<organism evidence="1 2">
    <name type="scientific">Wenzhouxiangella marina</name>
    <dbReference type="NCBI Taxonomy" id="1579979"/>
    <lineage>
        <taxon>Bacteria</taxon>
        <taxon>Pseudomonadati</taxon>
        <taxon>Pseudomonadota</taxon>
        <taxon>Gammaproteobacteria</taxon>
        <taxon>Chromatiales</taxon>
        <taxon>Wenzhouxiangellaceae</taxon>
        <taxon>Wenzhouxiangella</taxon>
    </lineage>
</organism>